<evidence type="ECO:0008006" key="3">
    <source>
        <dbReference type="Google" id="ProtNLM"/>
    </source>
</evidence>
<reference evidence="2" key="1">
    <citation type="journal article" date="2019" name="Int. J. Syst. Evol. Microbiol.">
        <title>The Global Catalogue of Microorganisms (GCM) 10K type strain sequencing project: providing services to taxonomists for standard genome sequencing and annotation.</title>
        <authorList>
            <consortium name="The Broad Institute Genomics Platform"/>
            <consortium name="The Broad Institute Genome Sequencing Center for Infectious Disease"/>
            <person name="Wu L."/>
            <person name="Ma J."/>
        </authorList>
    </citation>
    <scope>NUCLEOTIDE SEQUENCE [LARGE SCALE GENOMIC DNA]</scope>
    <source>
        <strain evidence="2">KCTC 42805</strain>
    </source>
</reference>
<accession>A0ABW5LYM8</accession>
<evidence type="ECO:0000313" key="1">
    <source>
        <dbReference type="EMBL" id="MFD2569785.1"/>
    </source>
</evidence>
<name>A0ABW5LYM8_9BACT</name>
<protein>
    <recommendedName>
        <fullName evidence="3">Lipoprotein</fullName>
    </recommendedName>
</protein>
<proteinExistence type="predicted"/>
<evidence type="ECO:0000313" key="2">
    <source>
        <dbReference type="Proteomes" id="UP001597469"/>
    </source>
</evidence>
<dbReference type="EMBL" id="JBHULN010000002">
    <property type="protein sequence ID" value="MFD2569785.1"/>
    <property type="molecule type" value="Genomic_DNA"/>
</dbReference>
<organism evidence="1 2">
    <name type="scientific">Spirosoma soli</name>
    <dbReference type="NCBI Taxonomy" id="1770529"/>
    <lineage>
        <taxon>Bacteria</taxon>
        <taxon>Pseudomonadati</taxon>
        <taxon>Bacteroidota</taxon>
        <taxon>Cytophagia</taxon>
        <taxon>Cytophagales</taxon>
        <taxon>Cytophagaceae</taxon>
        <taxon>Spirosoma</taxon>
    </lineage>
</organism>
<sequence>MNYMIAYLAFIGLILSGCQDKSTEPVKTIDLKTFQLQTPANWQSIAQIGYDSQVGSLTNGRDLLSYDYGWYSYDLRNEVSPDYVRTNMVIDGQTALLVRPKRRGTGVIGIYLLTKNQNRFVMSGTNIQDEATVLKIFESITFQ</sequence>
<gene>
    <name evidence="1" type="ORF">ACFSUS_04015</name>
</gene>
<dbReference type="Proteomes" id="UP001597469">
    <property type="component" value="Unassembled WGS sequence"/>
</dbReference>
<keyword evidence="2" id="KW-1185">Reference proteome</keyword>
<dbReference type="RefSeq" id="WP_381519416.1">
    <property type="nucleotide sequence ID" value="NZ_JBHULN010000002.1"/>
</dbReference>
<comment type="caution">
    <text evidence="1">The sequence shown here is derived from an EMBL/GenBank/DDBJ whole genome shotgun (WGS) entry which is preliminary data.</text>
</comment>